<dbReference type="GO" id="GO:0016787">
    <property type="term" value="F:hydrolase activity"/>
    <property type="evidence" value="ECO:0007669"/>
    <property type="project" value="InterPro"/>
</dbReference>
<accession>F2DU61</accession>
<dbReference type="PANTHER" id="PTHR23024">
    <property type="entry name" value="ARYLACETAMIDE DEACETYLASE"/>
    <property type="match status" value="1"/>
</dbReference>
<feature type="compositionally biased region" description="Polar residues" evidence="1">
    <location>
        <begin position="1"/>
        <end position="21"/>
    </location>
</feature>
<evidence type="ECO:0000256" key="1">
    <source>
        <dbReference type="SAM" id="MobiDB-lite"/>
    </source>
</evidence>
<dbReference type="Gene3D" id="3.40.50.1820">
    <property type="entry name" value="alpha/beta hydrolase"/>
    <property type="match status" value="1"/>
</dbReference>
<feature type="domain" description="Alpha/beta hydrolase fold-3" evidence="2">
    <location>
        <begin position="107"/>
        <end position="337"/>
    </location>
</feature>
<dbReference type="EMBL" id="AK367429">
    <property type="protein sequence ID" value="BAJ98632.1"/>
    <property type="molecule type" value="mRNA"/>
</dbReference>
<feature type="region of interest" description="Disordered" evidence="1">
    <location>
        <begin position="1"/>
        <end position="26"/>
    </location>
</feature>
<name>F2DU61_HORVV</name>
<feature type="non-terminal residue" evidence="3">
    <location>
        <position position="1"/>
    </location>
</feature>
<dbReference type="AlphaFoldDB" id="F2DU61"/>
<dbReference type="Pfam" id="PF07859">
    <property type="entry name" value="Abhydrolase_3"/>
    <property type="match status" value="1"/>
</dbReference>
<organism evidence="3">
    <name type="scientific">Hordeum vulgare subsp. vulgare</name>
    <name type="common">Domesticated barley</name>
    <dbReference type="NCBI Taxonomy" id="112509"/>
    <lineage>
        <taxon>Eukaryota</taxon>
        <taxon>Viridiplantae</taxon>
        <taxon>Streptophyta</taxon>
        <taxon>Embryophyta</taxon>
        <taxon>Tracheophyta</taxon>
        <taxon>Spermatophyta</taxon>
        <taxon>Magnoliopsida</taxon>
        <taxon>Liliopsida</taxon>
        <taxon>Poales</taxon>
        <taxon>Poaceae</taxon>
        <taxon>BOP clade</taxon>
        <taxon>Pooideae</taxon>
        <taxon>Triticodae</taxon>
        <taxon>Triticeae</taxon>
        <taxon>Hordeinae</taxon>
        <taxon>Hordeum</taxon>
    </lineage>
</organism>
<sequence length="365" mass="38469">PPTPTITGQNVNRSSQTSSSPPHDRTSLMAFSSPPHVVEDVPPFLQLLSDGTVIRFTDGYPLPIPSPPPGQPVVDWKDVVYDASHSLKLRIYRPAAASSSGNKLPVVVYFHGGGYTIGSFDMPNFHACCVRLAGELPAVVVSADYRLAPEHRFPAGLDDAANVVSWVRAQAAAVAAAEDSADPWLSETANFGQVFVAGDSAGGGVVHHTAVRLASGRIGPLDPVCVAGCAMLCPLFGGEARTASEAEFPPGPFLSLPAVDQAWRLVLPAGSTRDHPLANPFGPDSPVLDGVALPPMLVVTAEHDLLRDRAADYAARLKAIGKPMELVEFEGQHHGFFAVEPYGDAGSEVVRLVKRFVYGNGGASD</sequence>
<evidence type="ECO:0000313" key="3">
    <source>
        <dbReference type="EMBL" id="BAJ98632.1"/>
    </source>
</evidence>
<proteinExistence type="evidence at transcript level"/>
<dbReference type="InterPro" id="IPR029058">
    <property type="entry name" value="AB_hydrolase_fold"/>
</dbReference>
<dbReference type="SUPFAM" id="SSF53474">
    <property type="entry name" value="alpha/beta-Hydrolases"/>
    <property type="match status" value="1"/>
</dbReference>
<protein>
    <submittedName>
        <fullName evidence="3">Predicted protein</fullName>
    </submittedName>
</protein>
<dbReference type="InterPro" id="IPR013094">
    <property type="entry name" value="AB_hydrolase_3"/>
</dbReference>
<reference evidence="3" key="1">
    <citation type="journal article" date="2011" name="Plant Physiol.">
        <title>Comprehensive sequence analysis of 24,783 barley full-length cDNAs derived from 12 clone libraries.</title>
        <authorList>
            <person name="Matsumoto T."/>
            <person name="Tanaka T."/>
            <person name="Sakai H."/>
            <person name="Amano N."/>
            <person name="Kanamori H."/>
            <person name="Kurita K."/>
            <person name="Kikuta A."/>
            <person name="Kamiya K."/>
            <person name="Yamamoto M."/>
            <person name="Ikawa H."/>
            <person name="Fujii N."/>
            <person name="Hori K."/>
            <person name="Itoh T."/>
            <person name="Sato K."/>
        </authorList>
    </citation>
    <scope>NUCLEOTIDE SEQUENCE</scope>
    <source>
        <tissue evidence="3">Shoot and root</tissue>
    </source>
</reference>
<dbReference type="InterPro" id="IPR050466">
    <property type="entry name" value="Carboxylest/Gibb_receptor"/>
</dbReference>
<evidence type="ECO:0000259" key="2">
    <source>
        <dbReference type="Pfam" id="PF07859"/>
    </source>
</evidence>
<dbReference type="PANTHER" id="PTHR23024:SF230">
    <property type="entry name" value="OS03G0790500 PROTEIN"/>
    <property type="match status" value="1"/>
</dbReference>